<dbReference type="Proteomes" id="UP001596222">
    <property type="component" value="Unassembled WGS sequence"/>
</dbReference>
<dbReference type="InterPro" id="IPR000772">
    <property type="entry name" value="Ricin_B_lectin"/>
</dbReference>
<reference evidence="4" key="1">
    <citation type="journal article" date="2019" name="Int. J. Syst. Evol. Microbiol.">
        <title>The Global Catalogue of Microorganisms (GCM) 10K type strain sequencing project: providing services to taxonomists for standard genome sequencing and annotation.</title>
        <authorList>
            <consortium name="The Broad Institute Genomics Platform"/>
            <consortium name="The Broad Institute Genome Sequencing Center for Infectious Disease"/>
            <person name="Wu L."/>
            <person name="Ma J."/>
        </authorList>
    </citation>
    <scope>NUCLEOTIDE SEQUENCE [LARGE SCALE GENOMIC DNA]</scope>
    <source>
        <strain evidence="4">CGMCC 4.1641</strain>
    </source>
</reference>
<dbReference type="InterPro" id="IPR029476">
    <property type="entry name" value="DNase_NucA_NucB"/>
</dbReference>
<feature type="region of interest" description="Disordered" evidence="1">
    <location>
        <begin position="700"/>
        <end position="719"/>
    </location>
</feature>
<evidence type="ECO:0000259" key="2">
    <source>
        <dbReference type="SMART" id="SM00458"/>
    </source>
</evidence>
<protein>
    <submittedName>
        <fullName evidence="3">RICIN domain-containing protein</fullName>
    </submittedName>
</protein>
<sequence length="731" mass="80505">MLFTVQLDNPIFTNETERLKTQILTLGMRCWVTTNNGADYCKQGAHKGRADSISRWLVDPYTWFDFDVPIGSATDTDKLAHVDFKLIGNPGVGSPAEGDWTSRSGGARCDSNGYVYYGNLSHGCVFDQTVSIFSFVSRKETEHSAKHIREAQLYPDLTIPPVNNKSIPGSIESMKPLTRMRSGKENDYNRDKSTAQCRKWIAKKYHTMPNGPFDCDEYPFASTYEGSWMGNPDRTAMSHFSVRAIPSDDNQQGGRDLNDWYVAQRIIDEDRFYVKVVKQDGSELAVPAPPPPPKTPQGLVTGDMDDDGKPDLLAIHKDGTGKLRFHPGKGDGSLGAGKEIGPEGWANAAVFTHGQDFNGDEEEDVVARVGSDLLLYPGKGDGTIGTPIPFKGYGKGWDPAVRSIVTVSDATNDDYPDIIALLKDQLWLYPGDSSDKPSLLAPMKIGTRGWGDYDIVAAGDRTGDGKADLVARNRQSGMMFLYKGPLNRELKTPPPLPEQTVIRMVNGNSEKCLEIDGSSTRNGALAQQWDCKGQAGAQWQIQPDDGSSFSSVRIVNANSGKCLEVADSRKDNGAPVQQWDCVNSETQKWEVIWNSNLAEPFTLRNRNSGKVIEVDNSSKSNGARVQQWDNAGQRGAKWWFREEAPDSGRIVLTPNQSNATRVFNAENSPLIAAGYDSDHDGRLDIWATRYDGSLVLLRDDPQRHDSDSPQPQINAIKDVEKSGWSNIASIG</sequence>
<dbReference type="CDD" id="cd00161">
    <property type="entry name" value="beta-trefoil_Ricin-like"/>
    <property type="match status" value="1"/>
</dbReference>
<dbReference type="Pfam" id="PF14040">
    <property type="entry name" value="DNase_NucA_NucB"/>
    <property type="match status" value="1"/>
</dbReference>
<dbReference type="PROSITE" id="PS50231">
    <property type="entry name" value="RICIN_B_LECTIN"/>
    <property type="match status" value="1"/>
</dbReference>
<dbReference type="SUPFAM" id="SSF69318">
    <property type="entry name" value="Integrin alpha N-terminal domain"/>
    <property type="match status" value="1"/>
</dbReference>
<dbReference type="InterPro" id="IPR035992">
    <property type="entry name" value="Ricin_B-like_lectins"/>
</dbReference>
<keyword evidence="4" id="KW-1185">Reference proteome</keyword>
<feature type="domain" description="Ricin B lectin" evidence="2">
    <location>
        <begin position="499"/>
        <end position="641"/>
    </location>
</feature>
<organism evidence="3 4">
    <name type="scientific">Streptomyces aureoversilis</name>
    <dbReference type="NCBI Taxonomy" id="67277"/>
    <lineage>
        <taxon>Bacteria</taxon>
        <taxon>Bacillati</taxon>
        <taxon>Actinomycetota</taxon>
        <taxon>Actinomycetes</taxon>
        <taxon>Kitasatosporales</taxon>
        <taxon>Streptomycetaceae</taxon>
        <taxon>Streptomyces</taxon>
    </lineage>
</organism>
<dbReference type="InterPro" id="IPR028994">
    <property type="entry name" value="Integrin_alpha_N"/>
</dbReference>
<proteinExistence type="predicted"/>
<dbReference type="PANTHER" id="PTHR44103:SF1">
    <property type="entry name" value="PROPROTEIN CONVERTASE P"/>
    <property type="match status" value="1"/>
</dbReference>
<accession>A0ABV9ZUS2</accession>
<gene>
    <name evidence="3" type="ORF">ACFPP6_06135</name>
</gene>
<dbReference type="RefSeq" id="WP_382037981.1">
    <property type="nucleotide sequence ID" value="NZ_JBHSKJ010000003.1"/>
</dbReference>
<evidence type="ECO:0000313" key="3">
    <source>
        <dbReference type="EMBL" id="MFC5144264.1"/>
    </source>
</evidence>
<dbReference type="EMBL" id="JBHSKJ010000003">
    <property type="protein sequence ID" value="MFC5144264.1"/>
    <property type="molecule type" value="Genomic_DNA"/>
</dbReference>
<name>A0ABV9ZUS2_9ACTN</name>
<dbReference type="SMART" id="SM00458">
    <property type="entry name" value="RICIN"/>
    <property type="match status" value="1"/>
</dbReference>
<dbReference type="Gene3D" id="2.80.10.50">
    <property type="match status" value="3"/>
</dbReference>
<evidence type="ECO:0000313" key="4">
    <source>
        <dbReference type="Proteomes" id="UP001596222"/>
    </source>
</evidence>
<comment type="caution">
    <text evidence="3">The sequence shown here is derived from an EMBL/GenBank/DDBJ whole genome shotgun (WGS) entry which is preliminary data.</text>
</comment>
<dbReference type="Pfam" id="PF14200">
    <property type="entry name" value="RicinB_lectin_2"/>
    <property type="match status" value="2"/>
</dbReference>
<evidence type="ECO:0000256" key="1">
    <source>
        <dbReference type="SAM" id="MobiDB-lite"/>
    </source>
</evidence>
<dbReference type="SUPFAM" id="SSF50370">
    <property type="entry name" value="Ricin B-like lectins"/>
    <property type="match status" value="1"/>
</dbReference>
<dbReference type="PANTHER" id="PTHR44103">
    <property type="entry name" value="PROPROTEIN CONVERTASE P"/>
    <property type="match status" value="1"/>
</dbReference>